<dbReference type="CDD" id="cd07040">
    <property type="entry name" value="HP"/>
    <property type="match status" value="1"/>
</dbReference>
<dbReference type="EMBL" id="CP072755">
    <property type="protein sequence ID" value="QUC19994.1"/>
    <property type="molecule type" value="Genomic_DNA"/>
</dbReference>
<evidence type="ECO:0000313" key="3">
    <source>
        <dbReference type="Proteomes" id="UP000027002"/>
    </source>
</evidence>
<accession>A0A8E5HRU3</accession>
<evidence type="ECO:0000313" key="2">
    <source>
        <dbReference type="EMBL" id="QUC19994.1"/>
    </source>
</evidence>
<gene>
    <name evidence="2" type="ORF">UV8b_04235</name>
</gene>
<dbReference type="SUPFAM" id="SSF53254">
    <property type="entry name" value="Phosphoglycerate mutase-like"/>
    <property type="match status" value="1"/>
</dbReference>
<dbReference type="GeneID" id="66065013"/>
<dbReference type="Gene3D" id="3.40.50.1240">
    <property type="entry name" value="Phosphoglycerate mutase-like"/>
    <property type="match status" value="2"/>
</dbReference>
<organism evidence="2 3">
    <name type="scientific">Ustilaginoidea virens</name>
    <name type="common">Rice false smut fungus</name>
    <name type="synonym">Villosiclava virens</name>
    <dbReference type="NCBI Taxonomy" id="1159556"/>
    <lineage>
        <taxon>Eukaryota</taxon>
        <taxon>Fungi</taxon>
        <taxon>Dikarya</taxon>
        <taxon>Ascomycota</taxon>
        <taxon>Pezizomycotina</taxon>
        <taxon>Sordariomycetes</taxon>
        <taxon>Hypocreomycetidae</taxon>
        <taxon>Hypocreales</taxon>
        <taxon>Clavicipitaceae</taxon>
        <taxon>Ustilaginoidea</taxon>
    </lineage>
</organism>
<dbReference type="AlphaFoldDB" id="A0A8E5HRU3"/>
<dbReference type="InterPro" id="IPR029033">
    <property type="entry name" value="His_PPase_superfam"/>
</dbReference>
<evidence type="ECO:0008006" key="4">
    <source>
        <dbReference type="Google" id="ProtNLM"/>
    </source>
</evidence>
<name>A0A8E5HRU3_USTVR</name>
<dbReference type="Proteomes" id="UP000027002">
    <property type="component" value="Chromosome 3"/>
</dbReference>
<dbReference type="SMART" id="SM00855">
    <property type="entry name" value="PGAM"/>
    <property type="match status" value="1"/>
</dbReference>
<keyword evidence="3" id="KW-1185">Reference proteome</keyword>
<feature type="compositionally biased region" description="Polar residues" evidence="1">
    <location>
        <begin position="197"/>
        <end position="207"/>
    </location>
</feature>
<protein>
    <recommendedName>
        <fullName evidence="4">Phosphoglycerate mutase family protein</fullName>
    </recommendedName>
</protein>
<dbReference type="RefSeq" id="XP_042997667.1">
    <property type="nucleotide sequence ID" value="XM_043141733.1"/>
</dbReference>
<dbReference type="OrthoDB" id="3898179at2759"/>
<proteinExistence type="predicted"/>
<dbReference type="KEGG" id="uvi:66065013"/>
<reference evidence="2" key="1">
    <citation type="submission" date="2020-03" db="EMBL/GenBank/DDBJ databases">
        <title>A mixture of massive structural variations and highly conserved coding sequences in Ustilaginoidea virens genome.</title>
        <authorList>
            <person name="Zhang K."/>
            <person name="Zhao Z."/>
            <person name="Zhang Z."/>
            <person name="Li Y."/>
            <person name="Hsiang T."/>
            <person name="Sun W."/>
        </authorList>
    </citation>
    <scope>NUCLEOTIDE SEQUENCE</scope>
    <source>
        <strain evidence="2">UV-8b</strain>
    </source>
</reference>
<dbReference type="PANTHER" id="PTHR16469:SF27">
    <property type="entry name" value="UBIQUITIN-ASSOCIATED AND SH3 DOMAIN-CONTAINING BA-RELATED"/>
    <property type="match status" value="1"/>
</dbReference>
<feature type="region of interest" description="Disordered" evidence="1">
    <location>
        <begin position="192"/>
        <end position="251"/>
    </location>
</feature>
<dbReference type="InterPro" id="IPR013078">
    <property type="entry name" value="His_Pase_superF_clade-1"/>
</dbReference>
<dbReference type="InterPro" id="IPR051710">
    <property type="entry name" value="Phosphatase_SH3-domain"/>
</dbReference>
<feature type="compositionally biased region" description="Low complexity" evidence="1">
    <location>
        <begin position="208"/>
        <end position="223"/>
    </location>
</feature>
<dbReference type="PANTHER" id="PTHR16469">
    <property type="entry name" value="UBIQUITIN-ASSOCIATED AND SH3 DOMAIN-CONTAINING BA-RELATED"/>
    <property type="match status" value="1"/>
</dbReference>
<evidence type="ECO:0000256" key="1">
    <source>
        <dbReference type="SAM" id="MobiDB-lite"/>
    </source>
</evidence>
<sequence length="690" mass="73620">MPTAAPSNMNSNNSPPAHLFVVRHGSRLDAADKSWHLTSPTPYDPPLTYGGFLQARQVGNQIASLLRQARADEQTYSTSNGSKKRKRFRVVIHSSPFLRCVQTSIGISSGLAQAFPDSAHGPVDLIVPQAASQSRPDIHFKSTLLRLDSFLGEWLSPEYFEMITPPPGPGLMLGGAKAELLRREDYSFYANVAKPQPQRTSSGSLWQSPASSPSHAPASPSASDGEGSIDVSALGPALPGQPDLKEGYMPPRPLYAVSSSGSIPEGFVAHARDACVSVDYQWDSMRPPFDFGDGGKLGEEWASMHKRFRGGVKRLINWYASTDSPADVMGSSSGVEKATHFRDSDGEVETVVIMVSHGAGCNALIGAITHQPVLMDIGVASITMASRKQNLDYAALLASTPSPADASKKKKILVPVDKMYDIRLSASTEHLRRSNTTTPVFTRSASTAGTRNTMAAAAGAPRGRTSTMGGPVMSPFTYSDPFSPAGSRSTSTSAIDPPNIARRETASHRPLPRGTALASVGFGKAAAGWSKPGNPSTTGPASTIGLWSAGPSSLRLMDDGSDDTDEFDTMLPDFDRKRFDVGLRTKDKRRGNLSLESICSSATDDDAPVFPDFPQPGGTPLHNSATAPMLAGPIKLHTKLGLDNTVEEIKATQLGAGVGGLWGIPPPLDEAERFRDLSQTKRRWTVNERA</sequence>